<protein>
    <submittedName>
        <fullName evidence="2">Uncharacterized protein</fullName>
    </submittedName>
</protein>
<dbReference type="EMBL" id="LVLJ01000219">
    <property type="protein sequence ID" value="OAE35224.1"/>
    <property type="molecule type" value="Genomic_DNA"/>
</dbReference>
<keyword evidence="3" id="KW-1185">Reference proteome</keyword>
<dbReference type="Proteomes" id="UP000077202">
    <property type="component" value="Unassembled WGS sequence"/>
</dbReference>
<feature type="region of interest" description="Disordered" evidence="1">
    <location>
        <begin position="123"/>
        <end position="182"/>
    </location>
</feature>
<reference evidence="2" key="1">
    <citation type="submission" date="2016-03" db="EMBL/GenBank/DDBJ databases">
        <title>Mechanisms controlling the formation of the plant cell surface in tip-growing cells are functionally conserved among land plants.</title>
        <authorList>
            <person name="Honkanen S."/>
            <person name="Jones V.A."/>
            <person name="Morieri G."/>
            <person name="Champion C."/>
            <person name="Hetherington A.J."/>
            <person name="Kelly S."/>
            <person name="Saint-Marcoux D."/>
            <person name="Proust H."/>
            <person name="Prescott H."/>
            <person name="Dolan L."/>
        </authorList>
    </citation>
    <scope>NUCLEOTIDE SEQUENCE [LARGE SCALE GENOMIC DNA]</scope>
    <source>
        <tissue evidence="2">Whole gametophyte</tissue>
    </source>
</reference>
<accession>A0A176WQW8</accession>
<comment type="caution">
    <text evidence="2">The sequence shown here is derived from an EMBL/GenBank/DDBJ whole genome shotgun (WGS) entry which is preliminary data.</text>
</comment>
<evidence type="ECO:0000256" key="1">
    <source>
        <dbReference type="SAM" id="MobiDB-lite"/>
    </source>
</evidence>
<evidence type="ECO:0000313" key="3">
    <source>
        <dbReference type="Proteomes" id="UP000077202"/>
    </source>
</evidence>
<organism evidence="2 3">
    <name type="scientific">Marchantia polymorpha subsp. ruderalis</name>
    <dbReference type="NCBI Taxonomy" id="1480154"/>
    <lineage>
        <taxon>Eukaryota</taxon>
        <taxon>Viridiplantae</taxon>
        <taxon>Streptophyta</taxon>
        <taxon>Embryophyta</taxon>
        <taxon>Marchantiophyta</taxon>
        <taxon>Marchantiopsida</taxon>
        <taxon>Marchantiidae</taxon>
        <taxon>Marchantiales</taxon>
        <taxon>Marchantiaceae</taxon>
        <taxon>Marchantia</taxon>
    </lineage>
</organism>
<feature type="compositionally biased region" description="Low complexity" evidence="1">
    <location>
        <begin position="152"/>
        <end position="170"/>
    </location>
</feature>
<sequence length="351" mass="37970">MRALRTSGHDKKTLLVRRLQLFLPRSSSRRLHSGSFAFNLPTLLSTCSKGPQKNTPLCRRLPTPETARPSQRRGGSSAAVVRLHSEHHTPSKSNASPQIYLSANARSSDLSCLLQQQPQRLQNYTPRGCDDDAAADVDARPAEQPSSRSFIRTPPATAASSAAAAEPSGAKRAKAKGGRAEQSSSEQRLLLAVLVVVVVVAVVEDLQRRTRAKDVTRDFPAYIHTPTPPHTGSSSSTSTGLALRLLLPSPPLPFTALPNAALRCPAPASGSVLGFFRFFTPRGSVPLLDGLPPPICEMSSAFALSDRSRHISEPFELLEVLRFFGGHFGVQGHFQIFGVDKSIFVCRRVEV</sequence>
<feature type="region of interest" description="Disordered" evidence="1">
    <location>
        <begin position="49"/>
        <end position="79"/>
    </location>
</feature>
<proteinExistence type="predicted"/>
<dbReference type="AlphaFoldDB" id="A0A176WQW8"/>
<evidence type="ECO:0000313" key="2">
    <source>
        <dbReference type="EMBL" id="OAE35224.1"/>
    </source>
</evidence>
<gene>
    <name evidence="2" type="ORF">AXG93_1162s1000</name>
</gene>
<name>A0A176WQW8_MARPO</name>